<sequence>MVQIKLTEEELSFLESKYPDLKFDIGENTISGVLALNCSYKNIPIKAKYDIEFHLEINCNSLLPKVRETSGKILKIAKRKKLISADFHVNNIKGELCLIIPAKEKQRYPNGFDLKEFLRHIEEHLYWISYFDRYEKKPWKDQAHGYEGYIELYHEDPTLRSEVKKALETKEKHNLTRPEIRRIIKNKK</sequence>
<reference evidence="1 2" key="1">
    <citation type="journal article" date="2017" name="Front. Microbiol.">
        <title>Labilibaculum manganireducens gen. nov., sp. nov. and Labilibaculum filiforme sp. nov., Novel Bacteroidetes Isolated from Subsurface Sediments of the Baltic Sea.</title>
        <authorList>
            <person name="Vandieken V."/>
            <person name="Marshall I.P."/>
            <person name="Niemann H."/>
            <person name="Engelen B."/>
            <person name="Cypionka H."/>
        </authorList>
    </citation>
    <scope>NUCLEOTIDE SEQUENCE [LARGE SCALE GENOMIC DNA]</scope>
    <source>
        <strain evidence="1 2">59.10-2M</strain>
    </source>
</reference>
<name>A0A2N3IBB9_9BACT</name>
<evidence type="ECO:0000313" key="2">
    <source>
        <dbReference type="Proteomes" id="UP000233618"/>
    </source>
</evidence>
<dbReference type="Proteomes" id="UP000233618">
    <property type="component" value="Unassembled WGS sequence"/>
</dbReference>
<gene>
    <name evidence="1" type="ORF">BZG01_07525</name>
</gene>
<proteinExistence type="predicted"/>
<comment type="caution">
    <text evidence="1">The sequence shown here is derived from an EMBL/GenBank/DDBJ whole genome shotgun (WGS) entry which is preliminary data.</text>
</comment>
<organism evidence="1 2">
    <name type="scientific">Labilibaculum manganireducens</name>
    <dbReference type="NCBI Taxonomy" id="1940525"/>
    <lineage>
        <taxon>Bacteria</taxon>
        <taxon>Pseudomonadati</taxon>
        <taxon>Bacteroidota</taxon>
        <taxon>Bacteroidia</taxon>
        <taxon>Marinilabiliales</taxon>
        <taxon>Marinifilaceae</taxon>
        <taxon>Labilibaculum</taxon>
    </lineage>
</organism>
<accession>A0A2N3IBB9</accession>
<dbReference type="RefSeq" id="WP_101309209.1">
    <property type="nucleotide sequence ID" value="NZ_MVDE01000008.1"/>
</dbReference>
<protein>
    <submittedName>
        <fullName evidence="1">Uncharacterized protein</fullName>
    </submittedName>
</protein>
<evidence type="ECO:0000313" key="1">
    <source>
        <dbReference type="EMBL" id="PKQ67575.1"/>
    </source>
</evidence>
<dbReference type="EMBL" id="MVDE01000008">
    <property type="protein sequence ID" value="PKQ67575.1"/>
    <property type="molecule type" value="Genomic_DNA"/>
</dbReference>
<keyword evidence="2" id="KW-1185">Reference proteome</keyword>
<dbReference type="AlphaFoldDB" id="A0A2N3IBB9"/>